<protein>
    <recommendedName>
        <fullName evidence="1">AB hydrolase-1 domain-containing protein</fullName>
    </recommendedName>
</protein>
<dbReference type="Pfam" id="PF12697">
    <property type="entry name" value="Abhydrolase_6"/>
    <property type="match status" value="1"/>
</dbReference>
<dbReference type="SUPFAM" id="SSF53474">
    <property type="entry name" value="alpha/beta-Hydrolases"/>
    <property type="match status" value="1"/>
</dbReference>
<feature type="domain" description="AB hydrolase-1" evidence="1">
    <location>
        <begin position="145"/>
        <end position="398"/>
    </location>
</feature>
<dbReference type="InterPro" id="IPR029058">
    <property type="entry name" value="AB_hydrolase_fold"/>
</dbReference>
<accession>A0ABP0WGU3</accession>
<dbReference type="PANTHER" id="PTHR42886">
    <property type="entry name" value="RE40534P-RELATED"/>
    <property type="match status" value="1"/>
</dbReference>
<dbReference type="Proteomes" id="UP001497444">
    <property type="component" value="Chromosome 18"/>
</dbReference>
<dbReference type="Gene3D" id="3.40.50.1820">
    <property type="entry name" value="alpha/beta hydrolase"/>
    <property type="match status" value="1"/>
</dbReference>
<gene>
    <name evidence="2" type="ORF">CSSPJE1EN1_LOCUS11571</name>
</gene>
<organism evidence="2 3">
    <name type="scientific">Sphagnum jensenii</name>
    <dbReference type="NCBI Taxonomy" id="128206"/>
    <lineage>
        <taxon>Eukaryota</taxon>
        <taxon>Viridiplantae</taxon>
        <taxon>Streptophyta</taxon>
        <taxon>Embryophyta</taxon>
        <taxon>Bryophyta</taxon>
        <taxon>Sphagnophytina</taxon>
        <taxon>Sphagnopsida</taxon>
        <taxon>Sphagnales</taxon>
        <taxon>Sphagnaceae</taxon>
        <taxon>Sphagnum</taxon>
    </lineage>
</organism>
<dbReference type="EMBL" id="OZ020113">
    <property type="protein sequence ID" value="CAK9266093.1"/>
    <property type="molecule type" value="Genomic_DNA"/>
</dbReference>
<sequence length="419" mass="45833">MSTLNARIWIPGAASKIGGHGSHAREAGTLAVSRGLGFLKAAGSQCSGIAAEGRGLVGSSLQWKIGVGRGGWDTGRRRVVVLGTVENKKRMGISTVVLEEGQERLWHTLPSGLRLEVLLQRASEVAEEEEEEEEEEVVHKRKPALVMVHGSYHAAWCWAVFWMDYFAARGYDCWAVSLLGQGGSDVPPQQEVAGSIQSHARDIADFVHHHCRNDDPPPILIGHSFGGLIVQFYLSQLSTMHGDDEEPQNPSEKSYPRIAGAILACSVPPTGNMDVVKRYLRSKPIASIKVTLSLAAKLFASSLSLCRETFFSPSMDDAQVIKYQKLMKESSHIPLFNLRELNATLPIPPPPPSALCPPVLVVGAENDFVLDWQAAEETAAFYGTTPHCVTGVAHDMMLDICWKDAAQVLLQWLEEQQHC</sequence>
<name>A0ABP0WGU3_9BRYO</name>
<reference evidence="2" key="1">
    <citation type="submission" date="2024-02" db="EMBL/GenBank/DDBJ databases">
        <authorList>
            <consortium name="ELIXIR-Norway"/>
            <consortium name="Elixir Norway"/>
        </authorList>
    </citation>
    <scope>NUCLEOTIDE SEQUENCE</scope>
</reference>
<dbReference type="PANTHER" id="PTHR42886:SF42">
    <property type="entry name" value="ALPHA_BETA-HYDROLASES SUPERFAMILY PROTEIN"/>
    <property type="match status" value="1"/>
</dbReference>
<keyword evidence="3" id="KW-1185">Reference proteome</keyword>
<proteinExistence type="predicted"/>
<evidence type="ECO:0000259" key="1">
    <source>
        <dbReference type="Pfam" id="PF12697"/>
    </source>
</evidence>
<dbReference type="InterPro" id="IPR000073">
    <property type="entry name" value="AB_hydrolase_1"/>
</dbReference>
<evidence type="ECO:0000313" key="2">
    <source>
        <dbReference type="EMBL" id="CAK9266093.1"/>
    </source>
</evidence>
<evidence type="ECO:0000313" key="3">
    <source>
        <dbReference type="Proteomes" id="UP001497444"/>
    </source>
</evidence>